<dbReference type="KEGG" id="aft:BBF96_14790"/>
<name>A0A3S9T1V9_9FIRM</name>
<evidence type="ECO:0000313" key="3">
    <source>
        <dbReference type="Proteomes" id="UP000267250"/>
    </source>
</evidence>
<keyword evidence="1" id="KW-0472">Membrane</keyword>
<accession>A0A3S9T1V9</accession>
<organism evidence="2 3">
    <name type="scientific">Anoxybacter fermentans</name>
    <dbReference type="NCBI Taxonomy" id="1323375"/>
    <lineage>
        <taxon>Bacteria</taxon>
        <taxon>Bacillati</taxon>
        <taxon>Bacillota</taxon>
        <taxon>Clostridia</taxon>
        <taxon>Halanaerobiales</taxon>
        <taxon>Anoxybacter</taxon>
    </lineage>
</organism>
<dbReference type="AlphaFoldDB" id="A0A3S9T1V9"/>
<dbReference type="Proteomes" id="UP000267250">
    <property type="component" value="Chromosome"/>
</dbReference>
<keyword evidence="3" id="KW-1185">Reference proteome</keyword>
<feature type="transmembrane region" description="Helical" evidence="1">
    <location>
        <begin position="29"/>
        <end position="46"/>
    </location>
</feature>
<dbReference type="EMBL" id="CP016379">
    <property type="protein sequence ID" value="AZR74541.1"/>
    <property type="molecule type" value="Genomic_DNA"/>
</dbReference>
<proteinExistence type="predicted"/>
<protein>
    <submittedName>
        <fullName evidence="2">Uncharacterized protein</fullName>
    </submittedName>
</protein>
<keyword evidence="1" id="KW-0812">Transmembrane</keyword>
<sequence>MSNTLQTDIKGNKKWTYSLSVFKLLGVESAYEITFTICCKIFIIFIQTKKVRNLYFCSIKYSFNSSAGDAKYHVGV</sequence>
<evidence type="ECO:0000313" key="2">
    <source>
        <dbReference type="EMBL" id="AZR74541.1"/>
    </source>
</evidence>
<keyword evidence="1" id="KW-1133">Transmembrane helix</keyword>
<gene>
    <name evidence="2" type="ORF">BBF96_14790</name>
</gene>
<evidence type="ECO:0000256" key="1">
    <source>
        <dbReference type="SAM" id="Phobius"/>
    </source>
</evidence>
<reference evidence="2 3" key="1">
    <citation type="submission" date="2016-07" db="EMBL/GenBank/DDBJ databases">
        <title>Genome and transcriptome analysis of iron-reducing fermentative bacteria Anoxybacter fermentans.</title>
        <authorList>
            <person name="Zeng X."/>
            <person name="Shao Z."/>
        </authorList>
    </citation>
    <scope>NUCLEOTIDE SEQUENCE [LARGE SCALE GENOMIC DNA]</scope>
    <source>
        <strain evidence="2 3">DY22613</strain>
    </source>
</reference>